<evidence type="ECO:0000313" key="2">
    <source>
        <dbReference type="EMBL" id="ELR71944.1"/>
    </source>
</evidence>
<reference evidence="2 3" key="1">
    <citation type="submission" date="2012-12" db="EMBL/GenBank/DDBJ databases">
        <title>Genome assembly of Fulvivirga imtechensis AK7.</title>
        <authorList>
            <person name="Nupur N."/>
            <person name="Khatri I."/>
            <person name="Kumar R."/>
            <person name="Subramanian S."/>
            <person name="Pinnaka A."/>
        </authorList>
    </citation>
    <scope>NUCLEOTIDE SEQUENCE [LARGE SCALE GENOMIC DNA]</scope>
    <source>
        <strain evidence="2 3">AK7</strain>
    </source>
</reference>
<dbReference type="OrthoDB" id="9797498at2"/>
<dbReference type="Pfam" id="PF12680">
    <property type="entry name" value="SnoaL_2"/>
    <property type="match status" value="1"/>
</dbReference>
<dbReference type="Gene3D" id="3.10.450.50">
    <property type="match status" value="1"/>
</dbReference>
<dbReference type="GO" id="GO:0016853">
    <property type="term" value="F:isomerase activity"/>
    <property type="evidence" value="ECO:0007669"/>
    <property type="project" value="UniProtKB-KW"/>
</dbReference>
<gene>
    <name evidence="2" type="ORF">C900_01939</name>
</gene>
<feature type="domain" description="SnoaL-like" evidence="1">
    <location>
        <begin position="44"/>
        <end position="137"/>
    </location>
</feature>
<name>L8JWE6_9BACT</name>
<keyword evidence="2" id="KW-0413">Isomerase</keyword>
<comment type="caution">
    <text evidence="2">The sequence shown here is derived from an EMBL/GenBank/DDBJ whole genome shotgun (WGS) entry which is preliminary data.</text>
</comment>
<dbReference type="InterPro" id="IPR037401">
    <property type="entry name" value="SnoaL-like"/>
</dbReference>
<protein>
    <submittedName>
        <fullName evidence="2">Putative steroid delta-isomerase domain protein</fullName>
    </submittedName>
</protein>
<sequence length="145" mass="16705">MRMLYTLLIVLLFGELAAQTKEEILKDISDREKKAVELVDLQLKGYNQRDIETFITPYSEDVEVYTFPNDLKYKGKDKLRASYEGSFKRLTERKAKVINRMVYGSQVIDHEEITGLPNGIVAHAVAIYVIEGGKISKVYFLRQLL</sequence>
<accession>L8JWE6</accession>
<dbReference type="RefSeq" id="WP_009579386.1">
    <property type="nucleotide sequence ID" value="NZ_AMZN01000029.1"/>
</dbReference>
<dbReference type="Proteomes" id="UP000011135">
    <property type="component" value="Unassembled WGS sequence"/>
</dbReference>
<proteinExistence type="predicted"/>
<keyword evidence="3" id="KW-1185">Reference proteome</keyword>
<dbReference type="STRING" id="1237149.C900_01939"/>
<evidence type="ECO:0000313" key="3">
    <source>
        <dbReference type="Proteomes" id="UP000011135"/>
    </source>
</evidence>
<dbReference type="SUPFAM" id="SSF54427">
    <property type="entry name" value="NTF2-like"/>
    <property type="match status" value="1"/>
</dbReference>
<dbReference type="InterPro" id="IPR032710">
    <property type="entry name" value="NTF2-like_dom_sf"/>
</dbReference>
<dbReference type="EMBL" id="AMZN01000029">
    <property type="protein sequence ID" value="ELR71944.1"/>
    <property type="molecule type" value="Genomic_DNA"/>
</dbReference>
<dbReference type="AlphaFoldDB" id="L8JWE6"/>
<organism evidence="2 3">
    <name type="scientific">Fulvivirga imtechensis AK7</name>
    <dbReference type="NCBI Taxonomy" id="1237149"/>
    <lineage>
        <taxon>Bacteria</taxon>
        <taxon>Pseudomonadati</taxon>
        <taxon>Bacteroidota</taxon>
        <taxon>Cytophagia</taxon>
        <taxon>Cytophagales</taxon>
        <taxon>Fulvivirgaceae</taxon>
        <taxon>Fulvivirga</taxon>
    </lineage>
</organism>
<evidence type="ECO:0000259" key="1">
    <source>
        <dbReference type="Pfam" id="PF12680"/>
    </source>
</evidence>
<dbReference type="eggNOG" id="COG4538">
    <property type="taxonomic scope" value="Bacteria"/>
</dbReference>